<dbReference type="InterPro" id="IPR017452">
    <property type="entry name" value="GPCR_Rhodpsn_7TM"/>
</dbReference>
<evidence type="ECO:0000256" key="11">
    <source>
        <dbReference type="SAM" id="Phobius"/>
    </source>
</evidence>
<evidence type="ECO:0000256" key="4">
    <source>
        <dbReference type="ARBA" id="ARBA00022692"/>
    </source>
</evidence>
<reference evidence="13" key="1">
    <citation type="submission" date="2020-11" db="EMBL/GenBank/DDBJ databases">
        <authorList>
            <person name="Tran Van P."/>
        </authorList>
    </citation>
    <scope>NUCLEOTIDE SEQUENCE</scope>
</reference>
<name>A0A7R8X483_9CRUS</name>
<comment type="subcellular location">
    <subcellularLocation>
        <location evidence="1">Cell membrane</location>
        <topology evidence="1">Multi-pass membrane protein</topology>
    </subcellularLocation>
</comment>
<dbReference type="EMBL" id="CAJPEV010000035">
    <property type="protein sequence ID" value="CAG0879215.1"/>
    <property type="molecule type" value="Genomic_DNA"/>
</dbReference>
<dbReference type="GO" id="GO:0001591">
    <property type="term" value="F:dopamine neurotransmitter receptor activity, coupled via Gi/Go"/>
    <property type="evidence" value="ECO:0007669"/>
    <property type="project" value="TreeGrafter"/>
</dbReference>
<dbReference type="SUPFAM" id="SSF81321">
    <property type="entry name" value="Family A G protein-coupled receptor-like"/>
    <property type="match status" value="1"/>
</dbReference>
<feature type="domain" description="G-protein coupled receptors family 1 profile" evidence="12">
    <location>
        <begin position="94"/>
        <end position="179"/>
    </location>
</feature>
<proteinExistence type="inferred from homology"/>
<accession>A0A7R8X483</accession>
<keyword evidence="7 11" id="KW-0472">Membrane</keyword>
<evidence type="ECO:0000256" key="5">
    <source>
        <dbReference type="ARBA" id="ARBA00022989"/>
    </source>
</evidence>
<dbReference type="GO" id="GO:0004930">
    <property type="term" value="F:G protein-coupled receptor activity"/>
    <property type="evidence" value="ECO:0007669"/>
    <property type="project" value="UniProtKB-KW"/>
</dbReference>
<keyword evidence="6" id="KW-0297">G-protein coupled receptor</keyword>
<evidence type="ECO:0000256" key="6">
    <source>
        <dbReference type="ARBA" id="ARBA00023040"/>
    </source>
</evidence>
<feature type="transmembrane region" description="Helical" evidence="11">
    <location>
        <begin position="79"/>
        <end position="103"/>
    </location>
</feature>
<dbReference type="Pfam" id="PF00001">
    <property type="entry name" value="7tm_1"/>
    <property type="match status" value="1"/>
</dbReference>
<dbReference type="AlphaFoldDB" id="A0A7R8X483"/>
<comment type="similarity">
    <text evidence="2">Belongs to the G-protein coupled receptor 1 family.</text>
</comment>
<dbReference type="Gene3D" id="1.20.1070.10">
    <property type="entry name" value="Rhodopsin 7-helix transmembrane proteins"/>
    <property type="match status" value="1"/>
</dbReference>
<evidence type="ECO:0000256" key="7">
    <source>
        <dbReference type="ARBA" id="ARBA00023136"/>
    </source>
</evidence>
<evidence type="ECO:0000256" key="9">
    <source>
        <dbReference type="ARBA" id="ARBA00023170"/>
    </source>
</evidence>
<sequence>MTVFRVNEDLLQRWLQDTSTSTRIVRSTSVTGEDHVTPLWGEVEPSFDNDTSDPSNDTLLLNVTQSISEDEVLGGSKHYYFLVLLVFSVFTVFGNVLVILSVVRERTLQTATNYFIVSLAVADLLVAAVVMPFGIYFLVSTFFFEPILLIHSSQRMRSRSLETHSFTGAFSCSDLRFRS</sequence>
<evidence type="ECO:0000259" key="12">
    <source>
        <dbReference type="PROSITE" id="PS50262"/>
    </source>
</evidence>
<dbReference type="GO" id="GO:0045202">
    <property type="term" value="C:synapse"/>
    <property type="evidence" value="ECO:0007669"/>
    <property type="project" value="GOC"/>
</dbReference>
<dbReference type="PANTHER" id="PTHR24248">
    <property type="entry name" value="ADRENERGIC RECEPTOR-RELATED G-PROTEIN COUPLED RECEPTOR"/>
    <property type="match status" value="1"/>
</dbReference>
<keyword evidence="14" id="KW-1185">Reference proteome</keyword>
<evidence type="ECO:0000313" key="13">
    <source>
        <dbReference type="EMBL" id="CAD7240476.1"/>
    </source>
</evidence>
<protein>
    <recommendedName>
        <fullName evidence="12">G-protein coupled receptors family 1 profile domain-containing protein</fullName>
    </recommendedName>
</protein>
<dbReference type="EMBL" id="LR899552">
    <property type="protein sequence ID" value="CAD7240476.1"/>
    <property type="molecule type" value="Genomic_DNA"/>
</dbReference>
<dbReference type="GO" id="GO:0005886">
    <property type="term" value="C:plasma membrane"/>
    <property type="evidence" value="ECO:0007669"/>
    <property type="project" value="UniProtKB-SubCell"/>
</dbReference>
<dbReference type="PRINTS" id="PR00237">
    <property type="entry name" value="GPCRRHODOPSN"/>
</dbReference>
<organism evidence="13">
    <name type="scientific">Darwinula stevensoni</name>
    <dbReference type="NCBI Taxonomy" id="69355"/>
    <lineage>
        <taxon>Eukaryota</taxon>
        <taxon>Metazoa</taxon>
        <taxon>Ecdysozoa</taxon>
        <taxon>Arthropoda</taxon>
        <taxon>Crustacea</taxon>
        <taxon>Oligostraca</taxon>
        <taxon>Ostracoda</taxon>
        <taxon>Podocopa</taxon>
        <taxon>Podocopida</taxon>
        <taxon>Darwinulocopina</taxon>
        <taxon>Darwinuloidea</taxon>
        <taxon>Darwinulidae</taxon>
        <taxon>Darwinula</taxon>
    </lineage>
</organism>
<evidence type="ECO:0000313" key="14">
    <source>
        <dbReference type="Proteomes" id="UP000677054"/>
    </source>
</evidence>
<feature type="transmembrane region" description="Helical" evidence="11">
    <location>
        <begin position="115"/>
        <end position="139"/>
    </location>
</feature>
<dbReference type="PROSITE" id="PS50262">
    <property type="entry name" value="G_PROTEIN_RECEP_F1_2"/>
    <property type="match status" value="1"/>
</dbReference>
<dbReference type="PANTHER" id="PTHR24248:SF125">
    <property type="entry name" value="DOPAMINE D2-LIKE RECEPTOR"/>
    <property type="match status" value="1"/>
</dbReference>
<gene>
    <name evidence="13" type="ORF">DSTB1V02_LOCUS499</name>
</gene>
<keyword evidence="4 11" id="KW-0812">Transmembrane</keyword>
<evidence type="ECO:0000256" key="8">
    <source>
        <dbReference type="ARBA" id="ARBA00023157"/>
    </source>
</evidence>
<dbReference type="InterPro" id="IPR000276">
    <property type="entry name" value="GPCR_Rhodpsn"/>
</dbReference>
<evidence type="ECO:0000256" key="10">
    <source>
        <dbReference type="ARBA" id="ARBA00023224"/>
    </source>
</evidence>
<keyword evidence="10" id="KW-0807">Transducer</keyword>
<keyword evidence="8" id="KW-1015">Disulfide bond</keyword>
<evidence type="ECO:0000256" key="2">
    <source>
        <dbReference type="ARBA" id="ARBA00010663"/>
    </source>
</evidence>
<evidence type="ECO:0000256" key="1">
    <source>
        <dbReference type="ARBA" id="ARBA00004651"/>
    </source>
</evidence>
<dbReference type="Proteomes" id="UP000677054">
    <property type="component" value="Unassembled WGS sequence"/>
</dbReference>
<keyword evidence="9" id="KW-0675">Receptor</keyword>
<keyword evidence="3" id="KW-1003">Cell membrane</keyword>
<keyword evidence="5 11" id="KW-1133">Transmembrane helix</keyword>
<evidence type="ECO:0000256" key="3">
    <source>
        <dbReference type="ARBA" id="ARBA00022475"/>
    </source>
</evidence>
<dbReference type="OrthoDB" id="10034726at2759"/>